<dbReference type="GeneID" id="24607146"/>
<dbReference type="GeneID" id="24606918"/>
<keyword evidence="3" id="KW-1185">Reference proteome</keyword>
<organism evidence="1 3">
    <name type="scientific">Bacillus phage Mater</name>
    <dbReference type="NCBI Taxonomy" id="1540090"/>
    <lineage>
        <taxon>Viruses</taxon>
        <taxon>Duplodnaviria</taxon>
        <taxon>Heunggongvirae</taxon>
        <taxon>Uroviricota</taxon>
        <taxon>Caudoviricetes</taxon>
        <taxon>Herelleviridae</taxon>
        <taxon>Bastillevirinae</taxon>
        <taxon>Matervirus</taxon>
        <taxon>Matervirus mater</taxon>
    </lineage>
</organism>
<dbReference type="EMBL" id="KM236245">
    <property type="protein sequence ID" value="AIW03398.1"/>
    <property type="molecule type" value="Genomic_DNA"/>
</dbReference>
<dbReference type="KEGG" id="vg:24606918"/>
<dbReference type="Proteomes" id="UP000030206">
    <property type="component" value="Segment"/>
</dbReference>
<evidence type="ECO:0000313" key="1">
    <source>
        <dbReference type="EMBL" id="AIW03176.1"/>
    </source>
</evidence>
<protein>
    <submittedName>
        <fullName evidence="1">Uncharacterized protein</fullName>
    </submittedName>
</protein>
<evidence type="ECO:0000313" key="3">
    <source>
        <dbReference type="Proteomes" id="UP000030206"/>
    </source>
</evidence>
<name>A0A0A0RRT0_9CAUD</name>
<dbReference type="OrthoDB" id="28694at10239"/>
<dbReference type="RefSeq" id="YP_009150978.1">
    <property type="nucleotide sequence ID" value="NC_027366.1"/>
</dbReference>
<proteinExistence type="predicted"/>
<sequence length="60" mass="7115">MDKYDIAGRFTVYMVRGSNGFHGHYENHVTRLVHTFEAPGMSRKQIIKAFWDRVKTKEEK</sequence>
<accession>A0A0A0RRT0</accession>
<dbReference type="KEGG" id="vg:24607146"/>
<dbReference type="RefSeq" id="YP_009151200.1">
    <property type="nucleotide sequence ID" value="NC_027366.1"/>
</dbReference>
<gene>
    <name evidence="1" type="ORF">CPT_Mater19</name>
    <name evidence="2" type="ORF">CPT_Mater241</name>
</gene>
<dbReference type="EMBL" id="KM236245">
    <property type="protein sequence ID" value="AIW03176.1"/>
    <property type="molecule type" value="Genomic_DNA"/>
</dbReference>
<reference evidence="1 3" key="1">
    <citation type="submission" date="2014-07" db="EMBL/GenBank/DDBJ databases">
        <title>Complete Genome of Bacillus megaterium Myophage Mater.</title>
        <authorList>
            <person name="Lancaster J.C."/>
            <person name="Hodde M.K."/>
            <person name="Hernandez A.C."/>
            <person name="Everett G.F.K."/>
        </authorList>
    </citation>
    <scope>NUCLEOTIDE SEQUENCE [LARGE SCALE GENOMIC DNA]</scope>
</reference>
<evidence type="ECO:0000313" key="2">
    <source>
        <dbReference type="EMBL" id="AIW03398.1"/>
    </source>
</evidence>